<dbReference type="OrthoDB" id="335726at2"/>
<dbReference type="PROSITE" id="PS00061">
    <property type="entry name" value="ADH_SHORT"/>
    <property type="match status" value="1"/>
</dbReference>
<comment type="caution">
    <text evidence="3">The sequence shown here is derived from an EMBL/GenBank/DDBJ whole genome shotgun (WGS) entry which is preliminary data.</text>
</comment>
<dbReference type="PANTHER" id="PTHR44196:SF3">
    <property type="entry name" value="SHORT CHAIN DEHYDROGENASE FAMILY PROTEIN"/>
    <property type="match status" value="1"/>
</dbReference>
<dbReference type="Pfam" id="PF00106">
    <property type="entry name" value="adh_short"/>
    <property type="match status" value="1"/>
</dbReference>
<dbReference type="PANTHER" id="PTHR44196">
    <property type="entry name" value="DEHYDROGENASE/REDUCTASE SDR FAMILY MEMBER 7B"/>
    <property type="match status" value="1"/>
</dbReference>
<keyword evidence="4" id="KW-1185">Reference proteome</keyword>
<dbReference type="AlphaFoldDB" id="A0A437PTI0"/>
<sequence length="243" mass="26905">MATTLILGANSDMGRALASKYASKGYDLLLAARNPNDLNSLQSDVSIRYNINCTTIAFDATKLESHIDFWKSLPTVPETSILVFGFMEENEKAVTDSSILLNTIQVNYTGAVSILNIISRTYKENKKGQIAGIASVAGLRGRGSNYIYGSAKAGLIAYLSGLRNELFKFGVQVTTVLPGFVYTKMTENLDLPAILTAQPMDVANSIYNALEKKQDIVYIKWFWKWIMLIIRLIPEGIFKKLSL</sequence>
<evidence type="ECO:0000256" key="2">
    <source>
        <dbReference type="ARBA" id="ARBA00023002"/>
    </source>
</evidence>
<dbReference type="InterPro" id="IPR002347">
    <property type="entry name" value="SDR_fam"/>
</dbReference>
<protein>
    <submittedName>
        <fullName evidence="3">SDR family oxidoreductase</fullName>
    </submittedName>
</protein>
<evidence type="ECO:0000313" key="3">
    <source>
        <dbReference type="EMBL" id="RVU25556.1"/>
    </source>
</evidence>
<dbReference type="Gene3D" id="3.40.50.720">
    <property type="entry name" value="NAD(P)-binding Rossmann-like Domain"/>
    <property type="match status" value="1"/>
</dbReference>
<evidence type="ECO:0000313" key="4">
    <source>
        <dbReference type="Proteomes" id="UP000282832"/>
    </source>
</evidence>
<keyword evidence="2" id="KW-0560">Oxidoreductase</keyword>
<gene>
    <name evidence="3" type="ORF">EOJ36_03830</name>
</gene>
<name>A0A437PTI0_9BACT</name>
<dbReference type="GO" id="GO:0016491">
    <property type="term" value="F:oxidoreductase activity"/>
    <property type="evidence" value="ECO:0007669"/>
    <property type="project" value="UniProtKB-KW"/>
</dbReference>
<dbReference type="SUPFAM" id="SSF51735">
    <property type="entry name" value="NAD(P)-binding Rossmann-fold domains"/>
    <property type="match status" value="1"/>
</dbReference>
<dbReference type="InterPro" id="IPR020904">
    <property type="entry name" value="Sc_DH/Rdtase_CS"/>
</dbReference>
<dbReference type="GO" id="GO:0016020">
    <property type="term" value="C:membrane"/>
    <property type="evidence" value="ECO:0007669"/>
    <property type="project" value="TreeGrafter"/>
</dbReference>
<dbReference type="RefSeq" id="WP_127802710.1">
    <property type="nucleotide sequence ID" value="NZ_SACY01000002.1"/>
</dbReference>
<evidence type="ECO:0000256" key="1">
    <source>
        <dbReference type="ARBA" id="ARBA00006484"/>
    </source>
</evidence>
<dbReference type="InterPro" id="IPR036291">
    <property type="entry name" value="NAD(P)-bd_dom_sf"/>
</dbReference>
<dbReference type="EMBL" id="SACY01000002">
    <property type="protein sequence ID" value="RVU25556.1"/>
    <property type="molecule type" value="Genomic_DNA"/>
</dbReference>
<dbReference type="NCBIfam" id="NF005489">
    <property type="entry name" value="PRK07102.1"/>
    <property type="match status" value="1"/>
</dbReference>
<accession>A0A437PTI0</accession>
<organism evidence="3 4">
    <name type="scientific">Sandaracinomonas limnophila</name>
    <dbReference type="NCBI Taxonomy" id="1862386"/>
    <lineage>
        <taxon>Bacteria</taxon>
        <taxon>Pseudomonadati</taxon>
        <taxon>Bacteroidota</taxon>
        <taxon>Cytophagia</taxon>
        <taxon>Cytophagales</taxon>
        <taxon>Flectobacillaceae</taxon>
        <taxon>Sandaracinomonas</taxon>
    </lineage>
</organism>
<dbReference type="Proteomes" id="UP000282832">
    <property type="component" value="Unassembled WGS sequence"/>
</dbReference>
<proteinExistence type="inferred from homology"/>
<dbReference type="PRINTS" id="PR00081">
    <property type="entry name" value="GDHRDH"/>
</dbReference>
<reference evidence="3 4" key="1">
    <citation type="submission" date="2019-01" db="EMBL/GenBank/DDBJ databases">
        <authorList>
            <person name="Chen W.-M."/>
        </authorList>
    </citation>
    <scope>NUCLEOTIDE SEQUENCE [LARGE SCALE GENOMIC DNA]</scope>
    <source>
        <strain evidence="3 4">FSY-15</strain>
    </source>
</reference>
<comment type="similarity">
    <text evidence="1">Belongs to the short-chain dehydrogenases/reductases (SDR) family.</text>
</comment>